<organism evidence="1 2">
    <name type="scientific">Dendrothele bispora (strain CBS 962.96)</name>
    <dbReference type="NCBI Taxonomy" id="1314807"/>
    <lineage>
        <taxon>Eukaryota</taxon>
        <taxon>Fungi</taxon>
        <taxon>Dikarya</taxon>
        <taxon>Basidiomycota</taxon>
        <taxon>Agaricomycotina</taxon>
        <taxon>Agaricomycetes</taxon>
        <taxon>Agaricomycetidae</taxon>
        <taxon>Agaricales</taxon>
        <taxon>Agaricales incertae sedis</taxon>
        <taxon>Dendrothele</taxon>
    </lineage>
</organism>
<reference evidence="1 2" key="1">
    <citation type="journal article" date="2019" name="Nat. Ecol. Evol.">
        <title>Megaphylogeny resolves global patterns of mushroom evolution.</title>
        <authorList>
            <person name="Varga T."/>
            <person name="Krizsan K."/>
            <person name="Foldi C."/>
            <person name="Dima B."/>
            <person name="Sanchez-Garcia M."/>
            <person name="Sanchez-Ramirez S."/>
            <person name="Szollosi G.J."/>
            <person name="Szarkandi J.G."/>
            <person name="Papp V."/>
            <person name="Albert L."/>
            <person name="Andreopoulos W."/>
            <person name="Angelini C."/>
            <person name="Antonin V."/>
            <person name="Barry K.W."/>
            <person name="Bougher N.L."/>
            <person name="Buchanan P."/>
            <person name="Buyck B."/>
            <person name="Bense V."/>
            <person name="Catcheside P."/>
            <person name="Chovatia M."/>
            <person name="Cooper J."/>
            <person name="Damon W."/>
            <person name="Desjardin D."/>
            <person name="Finy P."/>
            <person name="Geml J."/>
            <person name="Haridas S."/>
            <person name="Hughes K."/>
            <person name="Justo A."/>
            <person name="Karasinski D."/>
            <person name="Kautmanova I."/>
            <person name="Kiss B."/>
            <person name="Kocsube S."/>
            <person name="Kotiranta H."/>
            <person name="LaButti K.M."/>
            <person name="Lechner B.E."/>
            <person name="Liimatainen K."/>
            <person name="Lipzen A."/>
            <person name="Lukacs Z."/>
            <person name="Mihaltcheva S."/>
            <person name="Morgado L.N."/>
            <person name="Niskanen T."/>
            <person name="Noordeloos M.E."/>
            <person name="Ohm R.A."/>
            <person name="Ortiz-Santana B."/>
            <person name="Ovrebo C."/>
            <person name="Racz N."/>
            <person name="Riley R."/>
            <person name="Savchenko A."/>
            <person name="Shiryaev A."/>
            <person name="Soop K."/>
            <person name="Spirin V."/>
            <person name="Szebenyi C."/>
            <person name="Tomsovsky M."/>
            <person name="Tulloss R.E."/>
            <person name="Uehling J."/>
            <person name="Grigoriev I.V."/>
            <person name="Vagvolgyi C."/>
            <person name="Papp T."/>
            <person name="Martin F.M."/>
            <person name="Miettinen O."/>
            <person name="Hibbett D.S."/>
            <person name="Nagy L.G."/>
        </authorList>
    </citation>
    <scope>NUCLEOTIDE SEQUENCE [LARGE SCALE GENOMIC DNA]</scope>
    <source>
        <strain evidence="1 2">CBS 962.96</strain>
    </source>
</reference>
<dbReference type="Proteomes" id="UP000297245">
    <property type="component" value="Unassembled WGS sequence"/>
</dbReference>
<protein>
    <submittedName>
        <fullName evidence="1">Uncharacterized protein</fullName>
    </submittedName>
</protein>
<evidence type="ECO:0000313" key="2">
    <source>
        <dbReference type="Proteomes" id="UP000297245"/>
    </source>
</evidence>
<accession>A0A4S8M0P1</accession>
<dbReference type="EMBL" id="ML179196">
    <property type="protein sequence ID" value="THU95624.1"/>
    <property type="molecule type" value="Genomic_DNA"/>
</dbReference>
<dbReference type="AlphaFoldDB" id="A0A4S8M0P1"/>
<dbReference type="OrthoDB" id="3057617at2759"/>
<proteinExistence type="predicted"/>
<name>A0A4S8M0P1_DENBC</name>
<evidence type="ECO:0000313" key="1">
    <source>
        <dbReference type="EMBL" id="THU95624.1"/>
    </source>
</evidence>
<gene>
    <name evidence="1" type="ORF">K435DRAFT_859406</name>
</gene>
<sequence>MGDVGMGLAYLCGGCCCCKDTDPGPEGQHISRSTKHPKERLIDEEFAARKYRKDKDGRIRFQPTPSSSMMLDNASGVTAVGRVEDGSSPEQTQSAA</sequence>
<keyword evidence="2" id="KW-1185">Reference proteome</keyword>